<dbReference type="NCBIfam" id="TIGR01251">
    <property type="entry name" value="ribP_PPkin"/>
    <property type="match status" value="1"/>
</dbReference>
<evidence type="ECO:0000256" key="5">
    <source>
        <dbReference type="ARBA" id="ARBA00022777"/>
    </source>
</evidence>
<comment type="similarity">
    <text evidence="8">Belongs to the ribose-phosphate pyrophosphokinase family.</text>
</comment>
<dbReference type="CDD" id="cd06223">
    <property type="entry name" value="PRTases_typeI"/>
    <property type="match status" value="1"/>
</dbReference>
<accession>A0ABU4WGW7</accession>
<dbReference type="SUPFAM" id="SSF53271">
    <property type="entry name" value="PRTase-like"/>
    <property type="match status" value="1"/>
</dbReference>
<comment type="caution">
    <text evidence="12">The sequence shown here is derived from an EMBL/GenBank/DDBJ whole genome shotgun (WGS) entry which is preliminary data.</text>
</comment>
<protein>
    <recommendedName>
        <fullName evidence="9">Ribose-phosphate pyrophosphokinase</fullName>
        <ecNumber evidence="9">2.7.6.1</ecNumber>
    </recommendedName>
</protein>
<keyword evidence="4" id="KW-0547">Nucleotide-binding</keyword>
<evidence type="ECO:0000256" key="3">
    <source>
        <dbReference type="ARBA" id="ARBA00022727"/>
    </source>
</evidence>
<evidence type="ECO:0000256" key="1">
    <source>
        <dbReference type="ARBA" id="ARBA00022679"/>
    </source>
</evidence>
<dbReference type="InterPro" id="IPR005946">
    <property type="entry name" value="Rib-P_diPkinase"/>
</dbReference>
<evidence type="ECO:0000259" key="11">
    <source>
        <dbReference type="Pfam" id="PF13793"/>
    </source>
</evidence>
<organism evidence="12 13">
    <name type="scientific">Intestinicryptomonas porci</name>
    <dbReference type="NCBI Taxonomy" id="2926320"/>
    <lineage>
        <taxon>Bacteria</taxon>
        <taxon>Pseudomonadati</taxon>
        <taxon>Verrucomicrobiota</taxon>
        <taxon>Opitutia</taxon>
        <taxon>Opitutales</taxon>
        <taxon>Intestinicryptomonaceae</taxon>
        <taxon>Intestinicryptomonas</taxon>
    </lineage>
</organism>
<keyword evidence="5 9" id="KW-0418">Kinase</keyword>
<evidence type="ECO:0000256" key="8">
    <source>
        <dbReference type="RuleBase" id="RU004324"/>
    </source>
</evidence>
<dbReference type="InterPro" id="IPR000836">
    <property type="entry name" value="PRTase_dom"/>
</dbReference>
<evidence type="ECO:0000256" key="9">
    <source>
        <dbReference type="RuleBase" id="RU004325"/>
    </source>
</evidence>
<evidence type="ECO:0000256" key="7">
    <source>
        <dbReference type="ARBA" id="ARBA00022842"/>
    </source>
</evidence>
<name>A0ABU4WGW7_9BACT</name>
<dbReference type="EMBL" id="JALBUT010000004">
    <property type="protein sequence ID" value="MDX8415479.1"/>
    <property type="molecule type" value="Genomic_DNA"/>
</dbReference>
<keyword evidence="13" id="KW-1185">Reference proteome</keyword>
<evidence type="ECO:0000313" key="13">
    <source>
        <dbReference type="Proteomes" id="UP001275932"/>
    </source>
</evidence>
<evidence type="ECO:0000259" key="10">
    <source>
        <dbReference type="Pfam" id="PF00156"/>
    </source>
</evidence>
<dbReference type="PANTHER" id="PTHR10210:SF41">
    <property type="entry name" value="RIBOSE-PHOSPHATE PYROPHOSPHOKINASE 1, CHLOROPLASTIC"/>
    <property type="match status" value="1"/>
</dbReference>
<keyword evidence="3 8" id="KW-0545">Nucleotide biosynthesis</keyword>
<dbReference type="InterPro" id="IPR029057">
    <property type="entry name" value="PRTase-like"/>
</dbReference>
<dbReference type="PROSITE" id="PS00114">
    <property type="entry name" value="PRPP_SYNTHASE"/>
    <property type="match status" value="1"/>
</dbReference>
<dbReference type="RefSeq" id="WP_370396927.1">
    <property type="nucleotide sequence ID" value="NZ_JALBUT010000004.1"/>
</dbReference>
<keyword evidence="7 9" id="KW-0460">Magnesium</keyword>
<feature type="domain" description="Ribose-phosphate pyrophosphokinase N-terminal" evidence="11">
    <location>
        <begin position="6"/>
        <end position="121"/>
    </location>
</feature>
<proteinExistence type="inferred from homology"/>
<sequence>MKIDNLKIFSGRANPDLAKKICAHLSAPLGSVVTETFPDSETYVQILDHIRGDDVFIIQPTCRPTNDNLMELLIMIDAARRASASRITAVVPFFGYARQDRKDKPGVPITSKLVSNLLVAAKIDRILTLDLHAQQIPGFFDIPCDHLYSSPVIYDYLKKNMDISNLTVFSPDVGGLKRAQSFSKLFECPLGFIAKRRVSAEHVEASNLVGEVEGKDILLVDDMTETAGTLVAAAKLLRERNPKSVRAAVSHAVLTDKAYERLSDGLLDELIVTDSTPPSPKYADYPITVLSVAPLLAEAILRVHNNMSVTSLFKIKGF</sequence>
<dbReference type="EC" id="2.7.6.1" evidence="9"/>
<keyword evidence="2 9" id="KW-0479">Metal-binding</keyword>
<dbReference type="Proteomes" id="UP001275932">
    <property type="component" value="Unassembled WGS sequence"/>
</dbReference>
<dbReference type="InterPro" id="IPR000842">
    <property type="entry name" value="PRib_PP_synth_CS"/>
</dbReference>
<dbReference type="SMART" id="SM01400">
    <property type="entry name" value="Pribosyltran_N"/>
    <property type="match status" value="1"/>
</dbReference>
<evidence type="ECO:0000313" key="12">
    <source>
        <dbReference type="EMBL" id="MDX8415479.1"/>
    </source>
</evidence>
<dbReference type="InterPro" id="IPR029099">
    <property type="entry name" value="Pribosyltran_N"/>
</dbReference>
<evidence type="ECO:0000256" key="2">
    <source>
        <dbReference type="ARBA" id="ARBA00022723"/>
    </source>
</evidence>
<dbReference type="NCBIfam" id="NF002320">
    <property type="entry name" value="PRK01259.1"/>
    <property type="match status" value="1"/>
</dbReference>
<dbReference type="Pfam" id="PF00156">
    <property type="entry name" value="Pribosyltran"/>
    <property type="match status" value="1"/>
</dbReference>
<evidence type="ECO:0000256" key="4">
    <source>
        <dbReference type="ARBA" id="ARBA00022741"/>
    </source>
</evidence>
<dbReference type="PANTHER" id="PTHR10210">
    <property type="entry name" value="RIBOSE-PHOSPHATE DIPHOSPHOKINASE FAMILY MEMBER"/>
    <property type="match status" value="1"/>
</dbReference>
<keyword evidence="6" id="KW-0067">ATP-binding</keyword>
<gene>
    <name evidence="12" type="ORF">MOX91_04695</name>
</gene>
<feature type="domain" description="Phosphoribosyltransferase" evidence="10">
    <location>
        <begin position="159"/>
        <end position="255"/>
    </location>
</feature>
<keyword evidence="1" id="KW-0808">Transferase</keyword>
<dbReference type="Pfam" id="PF13793">
    <property type="entry name" value="Pribosyltran_N"/>
    <property type="match status" value="1"/>
</dbReference>
<evidence type="ECO:0000256" key="6">
    <source>
        <dbReference type="ARBA" id="ARBA00022840"/>
    </source>
</evidence>
<reference evidence="12 13" key="1">
    <citation type="submission" date="2022-03" db="EMBL/GenBank/DDBJ databases">
        <title>Novel taxa within the pig intestine.</title>
        <authorList>
            <person name="Wylensek D."/>
            <person name="Bishof K."/>
            <person name="Afrizal A."/>
            <person name="Clavel T."/>
        </authorList>
    </citation>
    <scope>NUCLEOTIDE SEQUENCE [LARGE SCALE GENOMIC DNA]</scope>
    <source>
        <strain evidence="12 13">CLA-KB-P66</strain>
    </source>
</reference>
<comment type="catalytic activity">
    <reaction evidence="9">
        <text>D-ribose 5-phosphate + ATP = 5-phospho-alpha-D-ribose 1-diphosphate + AMP + H(+)</text>
        <dbReference type="Rhea" id="RHEA:15609"/>
        <dbReference type="ChEBI" id="CHEBI:15378"/>
        <dbReference type="ChEBI" id="CHEBI:30616"/>
        <dbReference type="ChEBI" id="CHEBI:58017"/>
        <dbReference type="ChEBI" id="CHEBI:78346"/>
        <dbReference type="ChEBI" id="CHEBI:456215"/>
        <dbReference type="EC" id="2.7.6.1"/>
    </reaction>
</comment>
<dbReference type="Gene3D" id="3.40.50.2020">
    <property type="match status" value="2"/>
</dbReference>